<dbReference type="Proteomes" id="UP001164250">
    <property type="component" value="Chromosome 1"/>
</dbReference>
<gene>
    <name evidence="1" type="ORF">Patl1_02585</name>
</gene>
<keyword evidence="2" id="KW-1185">Reference proteome</keyword>
<accession>A0ACC1C9L6</accession>
<protein>
    <submittedName>
        <fullName evidence="1">Uncharacterized protein</fullName>
    </submittedName>
</protein>
<name>A0ACC1C9L6_9ROSI</name>
<dbReference type="EMBL" id="CM047897">
    <property type="protein sequence ID" value="KAJ0112199.1"/>
    <property type="molecule type" value="Genomic_DNA"/>
</dbReference>
<sequence length="113" mass="12307">MLKTSPMLHRLSVASFTRICCRRMSSKPSLASPKFISVEGGDTHSSKSDGVNFSLVSYNILAQVEAPVKGNCNCSEELWCRLPMLTGFIYVYMLVGLVASVLSLLQAISSCII</sequence>
<comment type="caution">
    <text evidence="1">The sequence shown here is derived from an EMBL/GenBank/DDBJ whole genome shotgun (WGS) entry which is preliminary data.</text>
</comment>
<organism evidence="1 2">
    <name type="scientific">Pistacia atlantica</name>
    <dbReference type="NCBI Taxonomy" id="434234"/>
    <lineage>
        <taxon>Eukaryota</taxon>
        <taxon>Viridiplantae</taxon>
        <taxon>Streptophyta</taxon>
        <taxon>Embryophyta</taxon>
        <taxon>Tracheophyta</taxon>
        <taxon>Spermatophyta</taxon>
        <taxon>Magnoliopsida</taxon>
        <taxon>eudicotyledons</taxon>
        <taxon>Gunneridae</taxon>
        <taxon>Pentapetalae</taxon>
        <taxon>rosids</taxon>
        <taxon>malvids</taxon>
        <taxon>Sapindales</taxon>
        <taxon>Anacardiaceae</taxon>
        <taxon>Pistacia</taxon>
    </lineage>
</organism>
<reference evidence="2" key="1">
    <citation type="journal article" date="2023" name="G3 (Bethesda)">
        <title>Genome assembly and association tests identify interacting loci associated with vigor, precocity, and sex in interspecific pistachio rootstocks.</title>
        <authorList>
            <person name="Palmer W."/>
            <person name="Jacygrad E."/>
            <person name="Sagayaradj S."/>
            <person name="Cavanaugh K."/>
            <person name="Han R."/>
            <person name="Bertier L."/>
            <person name="Beede B."/>
            <person name="Kafkas S."/>
            <person name="Golino D."/>
            <person name="Preece J."/>
            <person name="Michelmore R."/>
        </authorList>
    </citation>
    <scope>NUCLEOTIDE SEQUENCE [LARGE SCALE GENOMIC DNA]</scope>
</reference>
<proteinExistence type="predicted"/>
<evidence type="ECO:0000313" key="1">
    <source>
        <dbReference type="EMBL" id="KAJ0112199.1"/>
    </source>
</evidence>
<evidence type="ECO:0000313" key="2">
    <source>
        <dbReference type="Proteomes" id="UP001164250"/>
    </source>
</evidence>